<dbReference type="EMBL" id="LCWF01000148">
    <property type="protein sequence ID" value="KKY17334.1"/>
    <property type="molecule type" value="Genomic_DNA"/>
</dbReference>
<feature type="compositionally biased region" description="Basic and acidic residues" evidence="1">
    <location>
        <begin position="410"/>
        <end position="421"/>
    </location>
</feature>
<feature type="compositionally biased region" description="Basic and acidic residues" evidence="1">
    <location>
        <begin position="106"/>
        <end position="121"/>
    </location>
</feature>
<evidence type="ECO:0000256" key="1">
    <source>
        <dbReference type="SAM" id="MobiDB-lite"/>
    </source>
</evidence>
<name>A0A0G2E3N7_PHACM</name>
<evidence type="ECO:0000313" key="3">
    <source>
        <dbReference type="EMBL" id="KKY17334.1"/>
    </source>
</evidence>
<evidence type="ECO:0000313" key="4">
    <source>
        <dbReference type="Proteomes" id="UP000053317"/>
    </source>
</evidence>
<feature type="region of interest" description="Disordered" evidence="1">
    <location>
        <begin position="275"/>
        <end position="294"/>
    </location>
</feature>
<feature type="region of interest" description="Disordered" evidence="1">
    <location>
        <begin position="1"/>
        <end position="78"/>
    </location>
</feature>
<protein>
    <recommendedName>
        <fullName evidence="5">Glycoprotease family protein</fullName>
    </recommendedName>
</protein>
<feature type="region of interest" description="Disordered" evidence="1">
    <location>
        <begin position="1114"/>
        <end position="1140"/>
    </location>
</feature>
<reference evidence="3 4" key="2">
    <citation type="submission" date="2015-05" db="EMBL/GenBank/DDBJ databases">
        <authorList>
            <person name="Morales-Cruz A."/>
            <person name="Amrine K.C."/>
            <person name="Cantu D."/>
        </authorList>
    </citation>
    <scope>NUCLEOTIDE SEQUENCE [LARGE SCALE GENOMIC DNA]</scope>
    <source>
        <strain evidence="3">UCRPC4</strain>
    </source>
</reference>
<feature type="compositionally biased region" description="Pro residues" evidence="1">
    <location>
        <begin position="570"/>
        <end position="579"/>
    </location>
</feature>
<organism evidence="3 4">
    <name type="scientific">Phaeomoniella chlamydospora</name>
    <name type="common">Phaeoacremonium chlamydosporum</name>
    <dbReference type="NCBI Taxonomy" id="158046"/>
    <lineage>
        <taxon>Eukaryota</taxon>
        <taxon>Fungi</taxon>
        <taxon>Dikarya</taxon>
        <taxon>Ascomycota</taxon>
        <taxon>Pezizomycotina</taxon>
        <taxon>Eurotiomycetes</taxon>
        <taxon>Chaetothyriomycetidae</taxon>
        <taxon>Phaeomoniellales</taxon>
        <taxon>Phaeomoniellaceae</taxon>
        <taxon>Phaeomoniella</taxon>
    </lineage>
</organism>
<feature type="compositionally biased region" description="Polar residues" evidence="1">
    <location>
        <begin position="64"/>
        <end position="75"/>
    </location>
</feature>
<feature type="region of interest" description="Disordered" evidence="1">
    <location>
        <begin position="403"/>
        <end position="422"/>
    </location>
</feature>
<sequence>MQVEQQERSLVDAGRERSLSPGKRQRPRPGLNIITNIQQPSKRALTEPRAGTHEDATRPLYNRAATTNAPSQPLQQADPAGTAFVNLIDLKKLVDDNVASKKVGKERKQTRNPFRTEDWWERSASQGGIQNHSDSSTNIIPSALQKFRFQEQSTKEISPSARTIVIGTDDEDIQKYIKKHGNDAPGLGRDSSQRTTPATPSIVITPAEDSGRWNGPDGSNRLKRPASSIYSQATGVALPYPINADVPPVPPVPQKHQQPTISTSKETTIKPGRLSLDSWKCDESPVDGKDHLSVTSDGSERLILERQTTVTTTDRHRSRGWWNIISPILTRTNTLVSRKTPTSAEAHPPMPKVQLQKAPIPGQDELWKGDLSPETPRRKGIMSSTISTWSRWSDWERDRELSDTVSDTGIDEKHGQDEKALETPQQTVAVLSPPPMDGLAAEYFQACAHDLISPAPYFECQGHSCNERLPQLVSSRKSLDLPVPDHIIHATKSIDQNKSLDLPDTSSTSRPLEVPASDPSAVEEPSLNRGRSDSGSTVIDDESEDEAEEDGQIVPVKVEDELHPEQRSPPTAPMGPPPAVSAARGPALGSPPARTFEPVQLDAQPPRNMPGAIQAGPTFANPVATAEPETYHVNPGPAEPPVQYVNYIPPSPLQPPRLFQESPRPAGRGPSSLPSYSPPRPVTRFPGPMPGLAEQPASPGPLSPEAARTMEPYNGMPMSEIRAPRESPKFVTNNYYTHLPPRPNATPVPPPKREEEDFDPFHRETGISHVQKDRDDRSEKKSSRSWRQCMPKRSCFPKREDGKKRRWVILISLGLLSVVVVCIVLATTLTRKGDNTPVQSEWLNLTGYPPMPTGIMTVAQPDMVKEQSGCVHPSTMWSCALPKEDIDTLSNGQANQPNFRVEIRFRNGTVSNGTTVASSKRRLRGRSSISSRLYQRDSFTDDLYTSSPAAPALTEQSFLGNTTDNITQPFEGEATPFYITFMSPNKTFDDTQLSKRSSSSNSNTSASELNSSIPSPSTLSSGAASLATLLPFPSSQPVRLYDRGLSTEHYGFYIYFDRSIYLTSTNTTESADENGGSERSNSSFQCTWAQTRFLVKIWTSSSFDGQLLSSLNSNTNNSSSSSSNNSSSSSTTTNSSATDFSRPGSFPYPITIALDRHGGGLKKKLLYCYDLDNDSGEPIPVRGTGAIHQEFRSFGGTIINAAPGLFDLEGDGTTDDDYDSSLGGIDGGTGGCGCQWENFQ</sequence>
<dbReference type="Proteomes" id="UP000053317">
    <property type="component" value="Unassembled WGS sequence"/>
</dbReference>
<feature type="region of interest" description="Disordered" evidence="1">
    <location>
        <begin position="179"/>
        <end position="225"/>
    </location>
</feature>
<reference evidence="3 4" key="1">
    <citation type="submission" date="2015-05" db="EMBL/GenBank/DDBJ databases">
        <title>Distinctive expansion of gene families associated with plant cell wall degradation and secondary metabolism in the genomes of grapevine trunk pathogens.</title>
        <authorList>
            <person name="Lawrence D.P."/>
            <person name="Travadon R."/>
            <person name="Rolshausen P.E."/>
            <person name="Baumgartner K."/>
        </authorList>
    </citation>
    <scope>NUCLEOTIDE SEQUENCE [LARGE SCALE GENOMIC DNA]</scope>
    <source>
        <strain evidence="3">UCRPC4</strain>
    </source>
</reference>
<feature type="compositionally biased region" description="Basic and acidic residues" evidence="1">
    <location>
        <begin position="44"/>
        <end position="57"/>
    </location>
</feature>
<feature type="compositionally biased region" description="Polar residues" evidence="1">
    <location>
        <begin position="493"/>
        <end position="510"/>
    </location>
</feature>
<feature type="compositionally biased region" description="Basic and acidic residues" evidence="1">
    <location>
        <begin position="751"/>
        <end position="782"/>
    </location>
</feature>
<feature type="region of interest" description="Disordered" evidence="1">
    <location>
        <begin position="101"/>
        <end position="137"/>
    </location>
</feature>
<keyword evidence="2" id="KW-0812">Transmembrane</keyword>
<dbReference type="OrthoDB" id="5973539at2759"/>
<accession>A0A0G2E3N7</accession>
<feature type="region of interest" description="Disordered" evidence="1">
    <location>
        <begin position="990"/>
        <end position="1016"/>
    </location>
</feature>
<feature type="compositionally biased region" description="Polar residues" evidence="1">
    <location>
        <begin position="123"/>
        <end position="137"/>
    </location>
</feature>
<feature type="compositionally biased region" description="Basic and acidic residues" evidence="1">
    <location>
        <begin position="279"/>
        <end position="294"/>
    </location>
</feature>
<feature type="compositionally biased region" description="Acidic residues" evidence="1">
    <location>
        <begin position="539"/>
        <end position="551"/>
    </location>
</feature>
<feature type="compositionally biased region" description="Basic and acidic residues" evidence="1">
    <location>
        <begin position="1"/>
        <end position="18"/>
    </location>
</feature>
<evidence type="ECO:0000256" key="2">
    <source>
        <dbReference type="SAM" id="Phobius"/>
    </source>
</evidence>
<feature type="transmembrane region" description="Helical" evidence="2">
    <location>
        <begin position="807"/>
        <end position="829"/>
    </location>
</feature>
<feature type="compositionally biased region" description="Basic and acidic residues" evidence="1">
    <location>
        <begin position="557"/>
        <end position="566"/>
    </location>
</feature>
<keyword evidence="2" id="KW-0472">Membrane</keyword>
<evidence type="ECO:0008006" key="5">
    <source>
        <dbReference type="Google" id="ProtNLM"/>
    </source>
</evidence>
<comment type="caution">
    <text evidence="3">The sequence shown here is derived from an EMBL/GenBank/DDBJ whole genome shotgun (WGS) entry which is preliminary data.</text>
</comment>
<feature type="compositionally biased region" description="Low complexity" evidence="1">
    <location>
        <begin position="994"/>
        <end position="1016"/>
    </location>
</feature>
<feature type="compositionally biased region" description="Pro residues" evidence="1">
    <location>
        <begin position="740"/>
        <end position="750"/>
    </location>
</feature>
<feature type="compositionally biased region" description="Low complexity" evidence="1">
    <location>
        <begin position="1114"/>
        <end position="1136"/>
    </location>
</feature>
<dbReference type="AlphaFoldDB" id="A0A0G2E3N7"/>
<keyword evidence="2" id="KW-1133">Transmembrane helix</keyword>
<feature type="region of interest" description="Disordered" evidence="1">
    <location>
        <begin position="490"/>
        <end position="797"/>
    </location>
</feature>
<keyword evidence="4" id="KW-1185">Reference proteome</keyword>
<gene>
    <name evidence="3" type="ORF">UCRPC4_g05657</name>
</gene>
<proteinExistence type="predicted"/>